<reference evidence="1 2" key="1">
    <citation type="journal article" date="2024" name="Int. J. Syst. Evol. Microbiol.">
        <title>Clostridium omnivorum sp. nov., isolated from anoxic soil under the treatment of reductive soil disinfestation.</title>
        <authorList>
            <person name="Ueki A."/>
            <person name="Tonouchi A."/>
            <person name="Kaku N."/>
            <person name="Honma S."/>
            <person name="Ueki K."/>
        </authorList>
    </citation>
    <scope>NUCLEOTIDE SEQUENCE [LARGE SCALE GENOMIC DNA]</scope>
    <source>
        <strain evidence="1 2">E14</strain>
    </source>
</reference>
<dbReference type="RefSeq" id="WP_264849710.1">
    <property type="nucleotide sequence ID" value="NZ_BRXR01000001.1"/>
</dbReference>
<keyword evidence="2" id="KW-1185">Reference proteome</keyword>
<name>A0ABQ5N5Y7_9CLOT</name>
<evidence type="ECO:0000313" key="2">
    <source>
        <dbReference type="Proteomes" id="UP001208567"/>
    </source>
</evidence>
<dbReference type="EMBL" id="BRXR01000001">
    <property type="protein sequence ID" value="GLC30445.1"/>
    <property type="molecule type" value="Genomic_DNA"/>
</dbReference>
<dbReference type="Proteomes" id="UP001208567">
    <property type="component" value="Unassembled WGS sequence"/>
</dbReference>
<evidence type="ECO:0000313" key="1">
    <source>
        <dbReference type="EMBL" id="GLC30445.1"/>
    </source>
</evidence>
<gene>
    <name evidence="1" type="ORF">bsdE14_18550</name>
</gene>
<protein>
    <recommendedName>
        <fullName evidence="3">DUF4004 family protein</fullName>
    </recommendedName>
</protein>
<evidence type="ECO:0008006" key="3">
    <source>
        <dbReference type="Google" id="ProtNLM"/>
    </source>
</evidence>
<dbReference type="Pfam" id="PF13171">
    <property type="entry name" value="DUF4004"/>
    <property type="match status" value="1"/>
</dbReference>
<dbReference type="InterPro" id="IPR025063">
    <property type="entry name" value="DUF4004"/>
</dbReference>
<proteinExistence type="predicted"/>
<comment type="caution">
    <text evidence="1">The sequence shown here is derived from an EMBL/GenBank/DDBJ whole genome shotgun (WGS) entry which is preliminary data.</text>
</comment>
<organism evidence="1 2">
    <name type="scientific">Clostridium omnivorum</name>
    <dbReference type="NCBI Taxonomy" id="1604902"/>
    <lineage>
        <taxon>Bacteria</taxon>
        <taxon>Bacillati</taxon>
        <taxon>Bacillota</taxon>
        <taxon>Clostridia</taxon>
        <taxon>Eubacteriales</taxon>
        <taxon>Clostridiaceae</taxon>
        <taxon>Clostridium</taxon>
    </lineage>
</organism>
<sequence length="206" mass="23933">MDEELISKKDLLDYANISYGQLYRWKRKSLIPDDWFIRKSTFTGQETFFPKNKILERIDKIKNMKDDLSLDDIADMFSPQLADVLLSKDELKLRNIVSQMALEIYEGIHGETKVFSFEKILYISLLESCLSSGEVSLEEGKNILNTIEKNYKKFEARDCEIILFRKFGISICIITLYPYELVIEDAAKLVININVGKAIEELKLKI</sequence>
<accession>A0ABQ5N5Y7</accession>